<evidence type="ECO:0000313" key="5">
    <source>
        <dbReference type="Proteomes" id="UP000298234"/>
    </source>
</evidence>
<feature type="domain" description="NAD-dependent epimerase/dehydratase" evidence="3">
    <location>
        <begin position="3"/>
        <end position="135"/>
    </location>
</feature>
<accession>A0AAX2RNL0</accession>
<evidence type="ECO:0000259" key="3">
    <source>
        <dbReference type="Pfam" id="PF01370"/>
    </source>
</evidence>
<evidence type="ECO:0000313" key="4">
    <source>
        <dbReference type="EMBL" id="TEU44609.1"/>
    </source>
</evidence>
<gene>
    <name evidence="4" type="ORF">E3D37_20995</name>
</gene>
<proteinExistence type="inferred from homology"/>
<comment type="similarity">
    <text evidence="2">Belongs to the NAD(P)-dependent epimerase/dehydratase family.</text>
</comment>
<organism evidence="4 5">
    <name type="scientific">Burkholderia cepacia</name>
    <name type="common">Pseudomonas cepacia</name>
    <dbReference type="NCBI Taxonomy" id="292"/>
    <lineage>
        <taxon>Bacteria</taxon>
        <taxon>Pseudomonadati</taxon>
        <taxon>Pseudomonadota</taxon>
        <taxon>Betaproteobacteria</taxon>
        <taxon>Burkholderiales</taxon>
        <taxon>Burkholderiaceae</taxon>
        <taxon>Burkholderia</taxon>
        <taxon>Burkholderia cepacia complex</taxon>
    </lineage>
</organism>
<sequence>MKVLITGGAGFIGAALAQELVERHNAQVVSVDNLLPQVHEDGVLLKRYPATAKLVRGDVRNGELLDCVLDGLQPDYVVHFAAETGTAQSMTHSSRHASVNGVGTTELLDSLRRVQCRPRRILLSSSRAIYDEGAWQAEDGNLFYPGIRSRGQLSSGNWDFCGADGKPAVAMLHNAATVLPNPTSIYGATKLVQEHLLKAWCAANEIPYHILRFQNVYGIGQSPSNPYTGIINIFHRIARRKEVIPVYEDGEIGRDFVWISDVVDACVAALLDQSADCGTYDVGSGEATTVAQAAAVVAALHGAPSPRVTGQFREGDVRWAVADVSALKANLGVVPKVSFEEGASRVGEWLFDGTQA</sequence>
<dbReference type="EMBL" id="SNSQ01000024">
    <property type="protein sequence ID" value="TEU44609.1"/>
    <property type="molecule type" value="Genomic_DNA"/>
</dbReference>
<dbReference type="RefSeq" id="WP_134255613.1">
    <property type="nucleotide sequence ID" value="NZ_SNSF01000034.1"/>
</dbReference>
<name>A0AAX2RNL0_BURCE</name>
<dbReference type="PANTHER" id="PTHR43000">
    <property type="entry name" value="DTDP-D-GLUCOSE 4,6-DEHYDRATASE-RELATED"/>
    <property type="match status" value="1"/>
</dbReference>
<dbReference type="Proteomes" id="UP000298234">
    <property type="component" value="Unassembled WGS sequence"/>
</dbReference>
<comment type="caution">
    <text evidence="4">The sequence shown here is derived from an EMBL/GenBank/DDBJ whole genome shotgun (WGS) entry which is preliminary data.</text>
</comment>
<reference evidence="4 5" key="1">
    <citation type="submission" date="2019-03" db="EMBL/GenBank/DDBJ databases">
        <title>Burkholderia cepacia outbreak.</title>
        <authorList>
            <person name="Farzana R."/>
            <person name="Walsh T.R."/>
        </authorList>
    </citation>
    <scope>NUCLEOTIDE SEQUENCE [LARGE SCALE GENOMIC DNA]</scope>
    <source>
        <strain evidence="5">d13</strain>
    </source>
</reference>
<dbReference type="InterPro" id="IPR036291">
    <property type="entry name" value="NAD(P)-bd_dom_sf"/>
</dbReference>
<dbReference type="Pfam" id="PF01370">
    <property type="entry name" value="Epimerase"/>
    <property type="match status" value="2"/>
</dbReference>
<evidence type="ECO:0000256" key="2">
    <source>
        <dbReference type="ARBA" id="ARBA00007637"/>
    </source>
</evidence>
<dbReference type="AlphaFoldDB" id="A0AAX2RNL0"/>
<protein>
    <submittedName>
        <fullName evidence="4">NAD-dependent epimerase/dehydratase family protein</fullName>
    </submittedName>
</protein>
<feature type="domain" description="NAD-dependent epimerase/dehydratase" evidence="3">
    <location>
        <begin position="179"/>
        <end position="282"/>
    </location>
</feature>
<evidence type="ECO:0000256" key="1">
    <source>
        <dbReference type="ARBA" id="ARBA00005125"/>
    </source>
</evidence>
<dbReference type="InterPro" id="IPR001509">
    <property type="entry name" value="Epimerase_deHydtase"/>
</dbReference>
<dbReference type="Gene3D" id="3.40.50.720">
    <property type="entry name" value="NAD(P)-binding Rossmann-like Domain"/>
    <property type="match status" value="1"/>
</dbReference>
<dbReference type="SUPFAM" id="SSF51735">
    <property type="entry name" value="NAD(P)-binding Rossmann-fold domains"/>
    <property type="match status" value="1"/>
</dbReference>
<comment type="pathway">
    <text evidence="1">Bacterial outer membrane biogenesis; LPS O-antigen biosynthesis.</text>
</comment>